<dbReference type="InterPro" id="IPR039726">
    <property type="entry name" value="Prp40-like"/>
</dbReference>
<evidence type="ECO:0000256" key="2">
    <source>
        <dbReference type="SAM" id="MobiDB-lite"/>
    </source>
</evidence>
<dbReference type="SMART" id="SM00456">
    <property type="entry name" value="WW"/>
    <property type="match status" value="2"/>
</dbReference>
<keyword evidence="1" id="KW-0862">Zinc</keyword>
<evidence type="ECO:0000313" key="5">
    <source>
        <dbReference type="EMBL" id="KOO33575.1"/>
    </source>
</evidence>
<keyword evidence="6" id="KW-1185">Reference proteome</keyword>
<dbReference type="GO" id="GO:0003723">
    <property type="term" value="F:RNA binding"/>
    <property type="evidence" value="ECO:0007669"/>
    <property type="project" value="TreeGrafter"/>
</dbReference>
<dbReference type="InterPro" id="IPR001202">
    <property type="entry name" value="WW_dom"/>
</dbReference>
<comment type="caution">
    <text evidence="5">The sequence shown here is derived from an EMBL/GenBank/DDBJ whole genome shotgun (WGS) entry which is preliminary data.</text>
</comment>
<feature type="compositionally biased region" description="Basic and acidic residues" evidence="2">
    <location>
        <begin position="363"/>
        <end position="382"/>
    </location>
</feature>
<gene>
    <name evidence="5" type="ORF">Ctob_008647</name>
</gene>
<dbReference type="PANTHER" id="PTHR11864:SF0">
    <property type="entry name" value="PRP40 PRE-MRNA PROCESSING FACTOR 40 HOMOLOG A (YEAST)"/>
    <property type="match status" value="1"/>
</dbReference>
<dbReference type="InterPro" id="IPR000571">
    <property type="entry name" value="Znf_CCCH"/>
</dbReference>
<protein>
    <submittedName>
        <fullName evidence="5">Uncharacterized protein</fullName>
    </submittedName>
</protein>
<evidence type="ECO:0000256" key="1">
    <source>
        <dbReference type="PROSITE-ProRule" id="PRU00723"/>
    </source>
</evidence>
<feature type="zinc finger region" description="C3H1-type" evidence="1">
    <location>
        <begin position="19"/>
        <end position="45"/>
    </location>
</feature>
<dbReference type="GO" id="GO:0045292">
    <property type="term" value="P:mRNA cis splicing, via spliceosome"/>
    <property type="evidence" value="ECO:0007669"/>
    <property type="project" value="InterPro"/>
</dbReference>
<dbReference type="SUPFAM" id="SSF51045">
    <property type="entry name" value="WW domain"/>
    <property type="match status" value="1"/>
</dbReference>
<feature type="domain" description="WW" evidence="3">
    <location>
        <begin position="287"/>
        <end position="320"/>
    </location>
</feature>
<sequence>MDKPWLQPISRSAPGEDMMGGLPECGDFKRGSCFRASCKFMHNGKPASEYQAEKGVTPGLPTPRAASHFEAPANLDLNLYDPNTGFGLFGTHVFGTRYGTIGAIPKIENVRPLCMDFFKQGVCNRRGPHNQGCLFRHDEIDGRGKIVDESMVMKVDQLQVDLFVSESSGGVGVWGKYARDDLADAAAAYAKQRELQLQAEAAGAKRREEEDAHAAEVAKAVLAAAATAGARADGAPAHAAAGAASTEAPLPEGWKATKAPDGRVYYFHAATKKTTWTRPVADPADAPPLPAGWKQATAPDGRTYYFIKGGYPPSGYPPSGYPGVHGPPPLAASPTAAAHDVGPLPLSAVVPAETDAAAPPAQEVKEEADPDEPEAKRAKVDE</sequence>
<proteinExistence type="predicted"/>
<feature type="compositionally biased region" description="Pro residues" evidence="2">
    <location>
        <begin position="318"/>
        <end position="331"/>
    </location>
</feature>
<evidence type="ECO:0000259" key="3">
    <source>
        <dbReference type="PROSITE" id="PS50020"/>
    </source>
</evidence>
<dbReference type="InterPro" id="IPR036020">
    <property type="entry name" value="WW_dom_sf"/>
</dbReference>
<dbReference type="PROSITE" id="PS50020">
    <property type="entry name" value="WW_DOMAIN_2"/>
    <property type="match status" value="2"/>
</dbReference>
<feature type="region of interest" description="Disordered" evidence="2">
    <location>
        <begin position="318"/>
        <end position="382"/>
    </location>
</feature>
<keyword evidence="1" id="KW-0863">Zinc-finger</keyword>
<dbReference type="GO" id="GO:0071004">
    <property type="term" value="C:U2-type prespliceosome"/>
    <property type="evidence" value="ECO:0007669"/>
    <property type="project" value="TreeGrafter"/>
</dbReference>
<dbReference type="AlphaFoldDB" id="A0A0M0K432"/>
<accession>A0A0M0K432</accession>
<feature type="domain" description="WW" evidence="3">
    <location>
        <begin position="248"/>
        <end position="281"/>
    </location>
</feature>
<dbReference type="PROSITE" id="PS01159">
    <property type="entry name" value="WW_DOMAIN_1"/>
    <property type="match status" value="1"/>
</dbReference>
<dbReference type="PANTHER" id="PTHR11864">
    <property type="entry name" value="PRE-MRNA-PROCESSING PROTEIN PRP40"/>
    <property type="match status" value="1"/>
</dbReference>
<evidence type="ECO:0000259" key="4">
    <source>
        <dbReference type="PROSITE" id="PS50103"/>
    </source>
</evidence>
<dbReference type="GO" id="GO:0008270">
    <property type="term" value="F:zinc ion binding"/>
    <property type="evidence" value="ECO:0007669"/>
    <property type="project" value="UniProtKB-KW"/>
</dbReference>
<organism evidence="5 6">
    <name type="scientific">Chrysochromulina tobinii</name>
    <dbReference type="NCBI Taxonomy" id="1460289"/>
    <lineage>
        <taxon>Eukaryota</taxon>
        <taxon>Haptista</taxon>
        <taxon>Haptophyta</taxon>
        <taxon>Prymnesiophyceae</taxon>
        <taxon>Prymnesiales</taxon>
        <taxon>Chrysochromulinaceae</taxon>
        <taxon>Chrysochromulina</taxon>
    </lineage>
</organism>
<keyword evidence="1" id="KW-0479">Metal-binding</keyword>
<dbReference type="GO" id="GO:0005685">
    <property type="term" value="C:U1 snRNP"/>
    <property type="evidence" value="ECO:0007669"/>
    <property type="project" value="TreeGrafter"/>
</dbReference>
<dbReference type="EMBL" id="JWZX01001484">
    <property type="protein sequence ID" value="KOO33575.1"/>
    <property type="molecule type" value="Genomic_DNA"/>
</dbReference>
<evidence type="ECO:0000313" key="6">
    <source>
        <dbReference type="Proteomes" id="UP000037460"/>
    </source>
</evidence>
<name>A0A0M0K432_9EUKA</name>
<reference evidence="6" key="1">
    <citation type="journal article" date="2015" name="PLoS Genet.">
        <title>Genome Sequence and Transcriptome Analyses of Chrysochromulina tobin: Metabolic Tools for Enhanced Algal Fitness in the Prominent Order Prymnesiales (Haptophyceae).</title>
        <authorList>
            <person name="Hovde B.T."/>
            <person name="Deodato C.R."/>
            <person name="Hunsperger H.M."/>
            <person name="Ryken S.A."/>
            <person name="Yost W."/>
            <person name="Jha R.K."/>
            <person name="Patterson J."/>
            <person name="Monnat R.J. Jr."/>
            <person name="Barlow S.B."/>
            <person name="Starkenburg S.R."/>
            <person name="Cattolico R.A."/>
        </authorList>
    </citation>
    <scope>NUCLEOTIDE SEQUENCE</scope>
    <source>
        <strain evidence="6">CCMP291</strain>
    </source>
</reference>
<feature type="region of interest" description="Disordered" evidence="2">
    <location>
        <begin position="1"/>
        <end position="20"/>
    </location>
</feature>
<dbReference type="PROSITE" id="PS50103">
    <property type="entry name" value="ZF_C3H1"/>
    <property type="match status" value="1"/>
</dbReference>
<dbReference type="Proteomes" id="UP000037460">
    <property type="component" value="Unassembled WGS sequence"/>
</dbReference>
<dbReference type="OrthoDB" id="410044at2759"/>
<feature type="domain" description="C3H1-type" evidence="4">
    <location>
        <begin position="19"/>
        <end position="45"/>
    </location>
</feature>
<dbReference type="Pfam" id="PF00397">
    <property type="entry name" value="WW"/>
    <property type="match status" value="1"/>
</dbReference>
<dbReference type="Gene3D" id="2.20.70.10">
    <property type="match status" value="2"/>
</dbReference>
<dbReference type="CDD" id="cd00201">
    <property type="entry name" value="WW"/>
    <property type="match status" value="1"/>
</dbReference>